<accession>A0A1M4T264</accession>
<dbReference type="Pfam" id="PF12727">
    <property type="entry name" value="PBP_like"/>
    <property type="match status" value="1"/>
</dbReference>
<name>A0A1M4T264_LOKAT</name>
<feature type="domain" description="PBP" evidence="1">
    <location>
        <begin position="94"/>
        <end position="274"/>
    </location>
</feature>
<sequence>MPETPPADPAYLTVKELAALLRLKDRKVYDLAASGAVPCSRATGKLLFPAAEIRDWIDRAKSGGGGGGALAAVRSARPPIVLGSHDPLLDWAIRQSGCGLATFYDGSRDGLDRFGRGEGIAAGLHIRDDESGAWNVPIVQAAAAGQDAVLIAFATRQRGFVHRADGPAPTGLADLQGLRLVPRQPGSGTDTLFAALAADDGLDLSQVTMTDVARTEDDAAESVRRGDADVAFGLQAAARSYGLAFNPVINERFALLVDRKAWFDPPFQTLQAFCRSDAFRARADSCGGYDVTAFGTVVWNA</sequence>
<dbReference type="SUPFAM" id="SSF53850">
    <property type="entry name" value="Periplasmic binding protein-like II"/>
    <property type="match status" value="1"/>
</dbReference>
<feature type="domain" description="Helix-turn-helix" evidence="2">
    <location>
        <begin position="11"/>
        <end position="59"/>
    </location>
</feature>
<dbReference type="EMBL" id="FQUE01000001">
    <property type="protein sequence ID" value="SHE38556.1"/>
    <property type="molecule type" value="Genomic_DNA"/>
</dbReference>
<reference evidence="4" key="1">
    <citation type="submission" date="2016-11" db="EMBL/GenBank/DDBJ databases">
        <authorList>
            <person name="Varghese N."/>
            <person name="Submissions S."/>
        </authorList>
    </citation>
    <scope>NUCLEOTIDE SEQUENCE [LARGE SCALE GENOMIC DNA]</scope>
    <source>
        <strain evidence="4">DSM 29326</strain>
    </source>
</reference>
<dbReference type="Pfam" id="PF12728">
    <property type="entry name" value="HTH_17"/>
    <property type="match status" value="1"/>
</dbReference>
<organism evidence="3 4">
    <name type="scientific">Loktanella atrilutea</name>
    <dbReference type="NCBI Taxonomy" id="366533"/>
    <lineage>
        <taxon>Bacteria</taxon>
        <taxon>Pseudomonadati</taxon>
        <taxon>Pseudomonadota</taxon>
        <taxon>Alphaproteobacteria</taxon>
        <taxon>Rhodobacterales</taxon>
        <taxon>Roseobacteraceae</taxon>
        <taxon>Loktanella</taxon>
    </lineage>
</organism>
<dbReference type="InterPro" id="IPR041657">
    <property type="entry name" value="HTH_17"/>
</dbReference>
<evidence type="ECO:0000259" key="2">
    <source>
        <dbReference type="Pfam" id="PF12728"/>
    </source>
</evidence>
<dbReference type="AlphaFoldDB" id="A0A1M4T264"/>
<keyword evidence="4" id="KW-1185">Reference proteome</keyword>
<dbReference type="STRING" id="366533.SAMN05444339_101227"/>
<evidence type="ECO:0000313" key="3">
    <source>
        <dbReference type="EMBL" id="SHE38556.1"/>
    </source>
</evidence>
<dbReference type="PANTHER" id="PTHR38431">
    <property type="entry name" value="BLL2305 PROTEIN"/>
    <property type="match status" value="1"/>
</dbReference>
<dbReference type="InterPro" id="IPR024370">
    <property type="entry name" value="PBP_domain"/>
</dbReference>
<evidence type="ECO:0000313" key="4">
    <source>
        <dbReference type="Proteomes" id="UP000183987"/>
    </source>
</evidence>
<dbReference type="Proteomes" id="UP000183987">
    <property type="component" value="Unassembled WGS sequence"/>
</dbReference>
<proteinExistence type="predicted"/>
<dbReference type="PANTHER" id="PTHR38431:SF1">
    <property type="entry name" value="BLL2305 PROTEIN"/>
    <property type="match status" value="1"/>
</dbReference>
<evidence type="ECO:0000259" key="1">
    <source>
        <dbReference type="Pfam" id="PF12727"/>
    </source>
</evidence>
<dbReference type="RefSeq" id="WP_072855365.1">
    <property type="nucleotide sequence ID" value="NZ_FQUE01000001.1"/>
</dbReference>
<gene>
    <name evidence="3" type="ORF">SAMN05444339_101227</name>
</gene>
<dbReference type="OrthoDB" id="9805928at2"/>
<dbReference type="Gene3D" id="3.40.190.10">
    <property type="entry name" value="Periplasmic binding protein-like II"/>
    <property type="match status" value="1"/>
</dbReference>
<protein>
    <submittedName>
        <fullName evidence="3">DNA binding domain-containing protein, excisionase family</fullName>
    </submittedName>
</protein>